<name>A0A5K3G338_MESCO</name>
<sequence length="25" mass="2910">MLLCHSLVTTRRTDLSCTVCFIWLP</sequence>
<accession>A0A5K3G338</accession>
<dbReference type="AlphaFoldDB" id="A0A5K3G338"/>
<evidence type="ECO:0000313" key="1">
    <source>
        <dbReference type="WBParaSite" id="MCU_014711-RA"/>
    </source>
</evidence>
<proteinExistence type="predicted"/>
<organism evidence="1">
    <name type="scientific">Mesocestoides corti</name>
    <name type="common">Flatworm</name>
    <dbReference type="NCBI Taxonomy" id="53468"/>
    <lineage>
        <taxon>Eukaryota</taxon>
        <taxon>Metazoa</taxon>
        <taxon>Spiralia</taxon>
        <taxon>Lophotrochozoa</taxon>
        <taxon>Platyhelminthes</taxon>
        <taxon>Cestoda</taxon>
        <taxon>Eucestoda</taxon>
        <taxon>Cyclophyllidea</taxon>
        <taxon>Mesocestoididae</taxon>
        <taxon>Mesocestoides</taxon>
    </lineage>
</organism>
<reference evidence="1" key="1">
    <citation type="submission" date="2019-11" db="UniProtKB">
        <authorList>
            <consortium name="WormBaseParasite"/>
        </authorList>
    </citation>
    <scope>IDENTIFICATION</scope>
</reference>
<protein>
    <submittedName>
        <fullName evidence="1">Uncharacterized protein</fullName>
    </submittedName>
</protein>
<dbReference type="WBParaSite" id="MCU_014711-RA">
    <property type="protein sequence ID" value="MCU_014711-RA"/>
    <property type="gene ID" value="MCU_014711"/>
</dbReference>